<dbReference type="NCBIfam" id="TIGR00142">
    <property type="entry name" value="hycI"/>
    <property type="match status" value="1"/>
</dbReference>
<dbReference type="NCBIfam" id="TIGR00072">
    <property type="entry name" value="hydrog_prot"/>
    <property type="match status" value="1"/>
</dbReference>
<sequence length="158" mass="17786">MKKFLREYKKIVILGIGNEIKGDDALGVIIAQKSLLLFDKNENIVVFDGGTVPENYTGLIRKENPTHIILVDAVDMKKEPGYIRVVEKEEIANYNISTHAMPISFLIKYMETTLDAQIILLGIQPKSMGFAEPISKEVEKSIGEVLVTFDKVIKENFD</sequence>
<dbReference type="GO" id="GO:0016485">
    <property type="term" value="P:protein processing"/>
    <property type="evidence" value="ECO:0007669"/>
    <property type="project" value="TreeGrafter"/>
</dbReference>
<evidence type="ECO:0000313" key="5">
    <source>
        <dbReference type="EMBL" id="PAV06028.1"/>
    </source>
</evidence>
<dbReference type="PRINTS" id="PR00446">
    <property type="entry name" value="HYDRGNUPTAKE"/>
</dbReference>
<dbReference type="Gene3D" id="3.40.50.1450">
    <property type="entry name" value="HybD-like"/>
    <property type="match status" value="1"/>
</dbReference>
<organism evidence="5 6">
    <name type="scientific">Methanobacterium bryantii</name>
    <dbReference type="NCBI Taxonomy" id="2161"/>
    <lineage>
        <taxon>Archaea</taxon>
        <taxon>Methanobacteriati</taxon>
        <taxon>Methanobacteriota</taxon>
        <taxon>Methanomada group</taxon>
        <taxon>Methanobacteria</taxon>
        <taxon>Methanobacteriales</taxon>
        <taxon>Methanobacteriaceae</taxon>
        <taxon>Methanobacterium</taxon>
    </lineage>
</organism>
<protein>
    <submittedName>
        <fullName evidence="5">Hydrogenase maturation peptidase HycI</fullName>
    </submittedName>
</protein>
<gene>
    <name evidence="5" type="ORF">ASJ80_14380</name>
</gene>
<evidence type="ECO:0000313" key="6">
    <source>
        <dbReference type="Proteomes" id="UP000217784"/>
    </source>
</evidence>
<keyword evidence="6" id="KW-1185">Reference proteome</keyword>
<evidence type="ECO:0000256" key="2">
    <source>
        <dbReference type="ARBA" id="ARBA00022670"/>
    </source>
</evidence>
<accession>A0A2A2H9H3</accession>
<dbReference type="Pfam" id="PF01750">
    <property type="entry name" value="HycI"/>
    <property type="match status" value="1"/>
</dbReference>
<dbReference type="AlphaFoldDB" id="A0A2A2H9H3"/>
<dbReference type="GO" id="GO:0008047">
    <property type="term" value="F:enzyme activator activity"/>
    <property type="evidence" value="ECO:0007669"/>
    <property type="project" value="InterPro"/>
</dbReference>
<keyword evidence="3" id="KW-0064">Aspartyl protease</keyword>
<name>A0A2A2H9H3_METBR</name>
<dbReference type="SUPFAM" id="SSF53163">
    <property type="entry name" value="HybD-like"/>
    <property type="match status" value="1"/>
</dbReference>
<dbReference type="InterPro" id="IPR023430">
    <property type="entry name" value="Pept_HybD-like_dom_sf"/>
</dbReference>
<dbReference type="CDD" id="cd06067">
    <property type="entry name" value="H2MP_MemB-H2evol"/>
    <property type="match status" value="1"/>
</dbReference>
<dbReference type="InterPro" id="IPR000671">
    <property type="entry name" value="Peptidase_A31"/>
</dbReference>
<proteinExistence type="inferred from homology"/>
<dbReference type="PANTHER" id="PTHR30302:SF1">
    <property type="entry name" value="HYDROGENASE 2 MATURATION PROTEASE"/>
    <property type="match status" value="1"/>
</dbReference>
<evidence type="ECO:0000256" key="4">
    <source>
        <dbReference type="ARBA" id="ARBA00022801"/>
    </source>
</evidence>
<dbReference type="Proteomes" id="UP000217784">
    <property type="component" value="Unassembled WGS sequence"/>
</dbReference>
<dbReference type="RefSeq" id="WP_069583478.1">
    <property type="nucleotide sequence ID" value="NZ_LMVM01000001.1"/>
</dbReference>
<reference evidence="5 6" key="1">
    <citation type="journal article" date="2017" name="BMC Genomics">
        <title>Genomic analysis of methanogenic archaea reveals a shift towards energy conservation.</title>
        <authorList>
            <person name="Gilmore S.P."/>
            <person name="Henske J.K."/>
            <person name="Sexton J.A."/>
            <person name="Solomon K.V."/>
            <person name="Seppala S."/>
            <person name="Yoo J.I."/>
            <person name="Huyett L.M."/>
            <person name="Pressman A."/>
            <person name="Cogan J.Z."/>
            <person name="Kivenson V."/>
            <person name="Peng X."/>
            <person name="Tan Y."/>
            <person name="Valentine D.L."/>
            <person name="O'Malley M.A."/>
        </authorList>
    </citation>
    <scope>NUCLEOTIDE SEQUENCE [LARGE SCALE GENOMIC DNA]</scope>
    <source>
        <strain evidence="5 6">M.o.H.</strain>
    </source>
</reference>
<keyword evidence="4" id="KW-0378">Hydrolase</keyword>
<dbReference type="EMBL" id="LMVM01000001">
    <property type="protein sequence ID" value="PAV06028.1"/>
    <property type="molecule type" value="Genomic_DNA"/>
</dbReference>
<dbReference type="GO" id="GO:0004190">
    <property type="term" value="F:aspartic-type endopeptidase activity"/>
    <property type="evidence" value="ECO:0007669"/>
    <property type="project" value="UniProtKB-KW"/>
</dbReference>
<evidence type="ECO:0000256" key="1">
    <source>
        <dbReference type="ARBA" id="ARBA00006814"/>
    </source>
</evidence>
<comment type="similarity">
    <text evidence="1">Belongs to the peptidase A31 family.</text>
</comment>
<dbReference type="InterPro" id="IPR004420">
    <property type="entry name" value="Pept_A31_hyd_mat_HycI"/>
</dbReference>
<keyword evidence="2" id="KW-0645">Protease</keyword>
<dbReference type="OrthoDB" id="44145at2157"/>
<dbReference type="PANTHER" id="PTHR30302">
    <property type="entry name" value="HYDROGENASE 1 MATURATION PROTEASE"/>
    <property type="match status" value="1"/>
</dbReference>
<comment type="caution">
    <text evidence="5">The sequence shown here is derived from an EMBL/GenBank/DDBJ whole genome shotgun (WGS) entry which is preliminary data.</text>
</comment>
<evidence type="ECO:0000256" key="3">
    <source>
        <dbReference type="ARBA" id="ARBA00022750"/>
    </source>
</evidence>